<reference evidence="1 2" key="1">
    <citation type="submission" date="2024-03" db="EMBL/GenBank/DDBJ databases">
        <title>Adaptation during the transition from Ophiocordyceps entomopathogen to insect associate is accompanied by gene loss and intensified selection.</title>
        <authorList>
            <person name="Ward C.M."/>
            <person name="Onetto C.A."/>
            <person name="Borneman A.R."/>
        </authorList>
    </citation>
    <scope>NUCLEOTIDE SEQUENCE [LARGE SCALE GENOMIC DNA]</scope>
    <source>
        <strain evidence="1">AWRI1</strain>
        <tissue evidence="1">Single Adult Female</tissue>
    </source>
</reference>
<gene>
    <name evidence="1" type="ORF">V9T40_011802</name>
</gene>
<keyword evidence="2" id="KW-1185">Reference proteome</keyword>
<proteinExistence type="predicted"/>
<organism evidence="1 2">
    <name type="scientific">Parthenolecanium corni</name>
    <dbReference type="NCBI Taxonomy" id="536013"/>
    <lineage>
        <taxon>Eukaryota</taxon>
        <taxon>Metazoa</taxon>
        <taxon>Ecdysozoa</taxon>
        <taxon>Arthropoda</taxon>
        <taxon>Hexapoda</taxon>
        <taxon>Insecta</taxon>
        <taxon>Pterygota</taxon>
        <taxon>Neoptera</taxon>
        <taxon>Paraneoptera</taxon>
        <taxon>Hemiptera</taxon>
        <taxon>Sternorrhyncha</taxon>
        <taxon>Coccoidea</taxon>
        <taxon>Coccidae</taxon>
        <taxon>Parthenolecanium</taxon>
    </lineage>
</organism>
<comment type="caution">
    <text evidence="1">The sequence shown here is derived from an EMBL/GenBank/DDBJ whole genome shotgun (WGS) entry which is preliminary data.</text>
</comment>
<evidence type="ECO:0000313" key="2">
    <source>
        <dbReference type="Proteomes" id="UP001367676"/>
    </source>
</evidence>
<dbReference type="AlphaFoldDB" id="A0AAN9T7R1"/>
<dbReference type="EMBL" id="JBBCAQ010000036">
    <property type="protein sequence ID" value="KAK7575516.1"/>
    <property type="molecule type" value="Genomic_DNA"/>
</dbReference>
<accession>A0AAN9T7R1</accession>
<name>A0AAN9T7R1_9HEMI</name>
<protein>
    <submittedName>
        <fullName evidence="1">Uncharacterized protein</fullName>
    </submittedName>
</protein>
<sequence>MSEIPGAFANFGFLKEGSMRFEQYSGDGGGGGSHLTLWNRHSSCHKFRLAADLSPVVAVELSKGGNVGMGYHMLIGYINFYFESLHTSAKDENFQTSLARFCKRLI</sequence>
<evidence type="ECO:0000313" key="1">
    <source>
        <dbReference type="EMBL" id="KAK7575516.1"/>
    </source>
</evidence>
<dbReference type="Proteomes" id="UP001367676">
    <property type="component" value="Unassembled WGS sequence"/>
</dbReference>